<feature type="domain" description="Glucose/Sorbosone dehydrogenase" evidence="2">
    <location>
        <begin position="64"/>
        <end position="383"/>
    </location>
</feature>
<dbReference type="RefSeq" id="WP_380748338.1">
    <property type="nucleotide sequence ID" value="NZ_JBHULT010000005.1"/>
</dbReference>
<dbReference type="PANTHER" id="PTHR19328">
    <property type="entry name" value="HEDGEHOG-INTERACTING PROTEIN"/>
    <property type="match status" value="1"/>
</dbReference>
<dbReference type="Gene3D" id="2.120.10.30">
    <property type="entry name" value="TolB, C-terminal domain"/>
    <property type="match status" value="1"/>
</dbReference>
<dbReference type="EC" id="1.1.5.-" evidence="3"/>
<protein>
    <submittedName>
        <fullName evidence="3">PQQ-dependent sugar dehydrogenase</fullName>
        <ecNumber evidence="3">1.1.5.-</ecNumber>
    </submittedName>
</protein>
<feature type="chain" id="PRO_5047305862" evidence="1">
    <location>
        <begin position="20"/>
        <end position="396"/>
    </location>
</feature>
<accession>A0ABW5IT88</accession>
<dbReference type="InterPro" id="IPR011041">
    <property type="entry name" value="Quinoprot_gluc/sorb_DH_b-prop"/>
</dbReference>
<proteinExistence type="predicted"/>
<name>A0ABW5IT88_9FLAO</name>
<keyword evidence="1" id="KW-0732">Signal</keyword>
<feature type="signal peptide" evidence="1">
    <location>
        <begin position="1"/>
        <end position="19"/>
    </location>
</feature>
<comment type="caution">
    <text evidence="3">The sequence shown here is derived from an EMBL/GenBank/DDBJ whole genome shotgun (WGS) entry which is preliminary data.</text>
</comment>
<dbReference type="InterPro" id="IPR012938">
    <property type="entry name" value="Glc/Sorbosone_DH"/>
</dbReference>
<dbReference type="Pfam" id="PF07995">
    <property type="entry name" value="GSDH"/>
    <property type="match status" value="1"/>
</dbReference>
<keyword evidence="4" id="KW-1185">Reference proteome</keyword>
<dbReference type="EMBL" id="JBHULT010000005">
    <property type="protein sequence ID" value="MFD2516869.1"/>
    <property type="molecule type" value="Genomic_DNA"/>
</dbReference>
<dbReference type="SUPFAM" id="SSF50952">
    <property type="entry name" value="Soluble quinoprotein glucose dehydrogenase"/>
    <property type="match status" value="1"/>
</dbReference>
<dbReference type="InterPro" id="IPR011042">
    <property type="entry name" value="6-blade_b-propeller_TolB-like"/>
</dbReference>
<evidence type="ECO:0000259" key="2">
    <source>
        <dbReference type="Pfam" id="PF07995"/>
    </source>
</evidence>
<keyword evidence="3" id="KW-0560">Oxidoreductase</keyword>
<dbReference type="PROSITE" id="PS51257">
    <property type="entry name" value="PROKAR_LIPOPROTEIN"/>
    <property type="match status" value="1"/>
</dbReference>
<evidence type="ECO:0000313" key="3">
    <source>
        <dbReference type="EMBL" id="MFD2516869.1"/>
    </source>
</evidence>
<dbReference type="Proteomes" id="UP001597468">
    <property type="component" value="Unassembled WGS sequence"/>
</dbReference>
<evidence type="ECO:0000313" key="4">
    <source>
        <dbReference type="Proteomes" id="UP001597468"/>
    </source>
</evidence>
<sequence length="396" mass="43607">MRNLLLLSLSLSLSLIACGENGKTTDEDQAVVTDTVQQPNKPITIPEENLTSAQYEYEVIVPDLQIAWGMDFLPDGSMLITEKSGELIHFRDGQKQQVQGAPKVYNRGQGGFLDVALSPDYDSTGWIYFTYASSEGEGEGGNTELMRAKLENNQLTNKEVLYKATPNSTRGQHFGSRIDFDGEGHLYFSIGDRGDRDVNPQDLTRDGGKVYRLNLDGSIPQDNPFVGEANAKEATFSYGHRNPQGMIFNPETGEIWVHEHGPQGGDEINVVKKGANFGWPVVSYGINYDGTSFTDKTSGPGFADPIFYWVPSIAPSGFAFITSDKYPELKGDLLVGSLKFQYVEHLSLDGKKVTAREKILEQVGRVRDVVEGPDGYIYVSAEGKGIVRITPKENAE</sequence>
<reference evidence="4" key="1">
    <citation type="journal article" date="2019" name="Int. J. Syst. Evol. Microbiol.">
        <title>The Global Catalogue of Microorganisms (GCM) 10K type strain sequencing project: providing services to taxonomists for standard genome sequencing and annotation.</title>
        <authorList>
            <consortium name="The Broad Institute Genomics Platform"/>
            <consortium name="The Broad Institute Genome Sequencing Center for Infectious Disease"/>
            <person name="Wu L."/>
            <person name="Ma J."/>
        </authorList>
    </citation>
    <scope>NUCLEOTIDE SEQUENCE [LARGE SCALE GENOMIC DNA]</scope>
    <source>
        <strain evidence="4">KCTC 42585</strain>
    </source>
</reference>
<gene>
    <name evidence="3" type="ORF">ACFSTG_03095</name>
</gene>
<dbReference type="GO" id="GO:0016491">
    <property type="term" value="F:oxidoreductase activity"/>
    <property type="evidence" value="ECO:0007669"/>
    <property type="project" value="UniProtKB-KW"/>
</dbReference>
<dbReference type="PANTHER" id="PTHR19328:SF75">
    <property type="entry name" value="ALDOSE SUGAR DEHYDROGENASE YLII"/>
    <property type="match status" value="1"/>
</dbReference>
<evidence type="ECO:0000256" key="1">
    <source>
        <dbReference type="SAM" id="SignalP"/>
    </source>
</evidence>
<organism evidence="3 4">
    <name type="scientific">Salinimicrobium flavum</name>
    <dbReference type="NCBI Taxonomy" id="1737065"/>
    <lineage>
        <taxon>Bacteria</taxon>
        <taxon>Pseudomonadati</taxon>
        <taxon>Bacteroidota</taxon>
        <taxon>Flavobacteriia</taxon>
        <taxon>Flavobacteriales</taxon>
        <taxon>Flavobacteriaceae</taxon>
        <taxon>Salinimicrobium</taxon>
    </lineage>
</organism>